<dbReference type="EMBL" id="JAIWIU010000034">
    <property type="protein sequence ID" value="MCA2015673.1"/>
    <property type="molecule type" value="Genomic_DNA"/>
</dbReference>
<proteinExistence type="predicted"/>
<dbReference type="Proteomes" id="UP001199044">
    <property type="component" value="Unassembled WGS sequence"/>
</dbReference>
<dbReference type="InterPro" id="IPR018490">
    <property type="entry name" value="cNMP-bd_dom_sf"/>
</dbReference>
<sequence>MLEQPFFDYLTQHGFTTIDAKTLCDIGKIIELPTRHILHHQGEHPESLYWLNSGLCHSSYLTDGQQEITKELIYEQEWIIPCESMVLDEPIDCLVESLTEIQLIEIPLAMVANWRKESPHLYLQLLELYSVQQAQKQRFNCLFSAHERWQLFQQHFAHLCDKVPHELLRRYLER</sequence>
<name>A0ABS7YJY2_9VIBR</name>
<keyword evidence="3" id="KW-1185">Reference proteome</keyword>
<organism evidence="2 3">
    <name type="scientific">Vibrio tritonius</name>
    <dbReference type="NCBI Taxonomy" id="1435069"/>
    <lineage>
        <taxon>Bacteria</taxon>
        <taxon>Pseudomonadati</taxon>
        <taxon>Pseudomonadota</taxon>
        <taxon>Gammaproteobacteria</taxon>
        <taxon>Vibrionales</taxon>
        <taxon>Vibrionaceae</taxon>
        <taxon>Vibrio</taxon>
    </lineage>
</organism>
<evidence type="ECO:0000313" key="2">
    <source>
        <dbReference type="EMBL" id="MCA2015673.1"/>
    </source>
</evidence>
<dbReference type="SUPFAM" id="SSF51206">
    <property type="entry name" value="cAMP-binding domain-like"/>
    <property type="match status" value="1"/>
</dbReference>
<dbReference type="InterPro" id="IPR014710">
    <property type="entry name" value="RmlC-like_jellyroll"/>
</dbReference>
<dbReference type="RefSeq" id="WP_225249939.1">
    <property type="nucleotide sequence ID" value="NZ_JAIWIU010000034.1"/>
</dbReference>
<evidence type="ECO:0000313" key="3">
    <source>
        <dbReference type="Proteomes" id="UP001199044"/>
    </source>
</evidence>
<reference evidence="3" key="1">
    <citation type="submission" date="2023-07" db="EMBL/GenBank/DDBJ databases">
        <title>Molecular identification of indigenous halophilic bacteria isolated from red sea cost, biodegradation of synthetic dyes and assessment of degraded metabolite toxicity.</title>
        <authorList>
            <person name="Chaieb K."/>
            <person name="Altayb H.N."/>
        </authorList>
    </citation>
    <scope>NUCLEOTIDE SEQUENCE [LARGE SCALE GENOMIC DNA]</scope>
    <source>
        <strain evidence="3">K20</strain>
    </source>
</reference>
<gene>
    <name evidence="2" type="ORF">LDJ79_06095</name>
</gene>
<dbReference type="InterPro" id="IPR000595">
    <property type="entry name" value="cNMP-bd_dom"/>
</dbReference>
<protein>
    <submittedName>
        <fullName evidence="2">Crp/Fnr family transcriptional regulator</fullName>
    </submittedName>
</protein>
<dbReference type="Gene3D" id="2.60.120.10">
    <property type="entry name" value="Jelly Rolls"/>
    <property type="match status" value="1"/>
</dbReference>
<feature type="domain" description="Cyclic nucleotide-binding" evidence="1">
    <location>
        <begin position="31"/>
        <end position="112"/>
    </location>
</feature>
<dbReference type="Pfam" id="PF00027">
    <property type="entry name" value="cNMP_binding"/>
    <property type="match status" value="1"/>
</dbReference>
<evidence type="ECO:0000259" key="1">
    <source>
        <dbReference type="Pfam" id="PF00027"/>
    </source>
</evidence>
<comment type="caution">
    <text evidence="2">The sequence shown here is derived from an EMBL/GenBank/DDBJ whole genome shotgun (WGS) entry which is preliminary data.</text>
</comment>
<accession>A0ABS7YJY2</accession>